<dbReference type="RefSeq" id="WP_002953953.1">
    <property type="nucleotide sequence ID" value="NZ_AOTD01000273.1"/>
</dbReference>
<organism evidence="1 2">
    <name type="scientific">Campylobacter showae CC57C</name>
    <dbReference type="NCBI Taxonomy" id="1073353"/>
    <lineage>
        <taxon>Bacteria</taxon>
        <taxon>Pseudomonadati</taxon>
        <taxon>Campylobacterota</taxon>
        <taxon>Epsilonproteobacteria</taxon>
        <taxon>Campylobacterales</taxon>
        <taxon>Campylobacteraceae</taxon>
        <taxon>Campylobacter</taxon>
    </lineage>
</organism>
<dbReference type="EMBL" id="AOTD01000273">
    <property type="protein sequence ID" value="EMG29457.1"/>
    <property type="molecule type" value="Genomic_DNA"/>
</dbReference>
<dbReference type="PATRIC" id="fig|1073353.3.peg.2510"/>
<dbReference type="Proteomes" id="UP000011782">
    <property type="component" value="Unassembled WGS sequence"/>
</dbReference>
<evidence type="ECO:0000313" key="2">
    <source>
        <dbReference type="Proteomes" id="UP000011782"/>
    </source>
</evidence>
<sequence>MTYFTSDLHFGHANIMKFHPNFRKFQNINDMDNTLIRLWNSRVNPCDEVYNLGDVSFHKDFEQTLKILKRLNGKHVLILGNHDQEIRKRADELLTMCKNDNNALFEEICDYKELALKHGGESFRLALFHYPVCEWNGGHHGAIHLYGHIHANVAKIKGKALNVGYDLHGKILEFGEILDFVKDLPPYSHGGNQFGENEDEGVRAQKIKGFLRLINK</sequence>
<dbReference type="OrthoDB" id="5380073at2"/>
<proteinExistence type="predicted"/>
<gene>
    <name evidence="1" type="ORF">H740_11734</name>
</gene>
<dbReference type="Gene3D" id="3.60.21.10">
    <property type="match status" value="1"/>
</dbReference>
<accession>M3J9U3</accession>
<comment type="caution">
    <text evidence="1">The sequence shown here is derived from an EMBL/GenBank/DDBJ whole genome shotgun (WGS) entry which is preliminary data.</text>
</comment>
<reference evidence="1 2" key="1">
    <citation type="submission" date="2013-02" db="EMBL/GenBank/DDBJ databases">
        <title>Co-occurrence of anaerobic bacteria in colorectal carcinomas.</title>
        <authorList>
            <person name="Holt R.A."/>
            <person name="Warren R.L."/>
            <person name="Allen-Vercoe E."/>
            <person name="Pleasance S."/>
            <person name="Freeman D.J."/>
            <person name="Watson P."/>
            <person name="Moore R."/>
            <person name="Cochrane K."/>
        </authorList>
    </citation>
    <scope>NUCLEOTIDE SEQUENCE [LARGE SCALE GENOMIC DNA]</scope>
    <source>
        <strain evidence="1 2">CC57C</strain>
    </source>
</reference>
<dbReference type="STRING" id="1073353.H740_11734"/>
<evidence type="ECO:0000313" key="1">
    <source>
        <dbReference type="EMBL" id="EMG29457.1"/>
    </source>
</evidence>
<dbReference type="AlphaFoldDB" id="M3J9U3"/>
<name>M3J9U3_9BACT</name>
<protein>
    <submittedName>
        <fullName evidence="1">Uncharacterized protein</fullName>
    </submittedName>
</protein>
<dbReference type="SUPFAM" id="SSF56300">
    <property type="entry name" value="Metallo-dependent phosphatases"/>
    <property type="match status" value="1"/>
</dbReference>
<dbReference type="InterPro" id="IPR029052">
    <property type="entry name" value="Metallo-depent_PP-like"/>
</dbReference>